<dbReference type="Proteomes" id="UP001280897">
    <property type="component" value="Unassembled WGS sequence"/>
</dbReference>
<accession>A0AAW8YGM6</accession>
<gene>
    <name evidence="1" type="ORF">R0G89_02760</name>
</gene>
<proteinExistence type="predicted"/>
<dbReference type="GeneID" id="57366155"/>
<evidence type="ECO:0000313" key="2">
    <source>
        <dbReference type="Proteomes" id="UP001280897"/>
    </source>
</evidence>
<protein>
    <submittedName>
        <fullName evidence="1">Monooxygenase</fullName>
    </submittedName>
</protein>
<dbReference type="GO" id="GO:0004497">
    <property type="term" value="F:monooxygenase activity"/>
    <property type="evidence" value="ECO:0007669"/>
    <property type="project" value="UniProtKB-KW"/>
</dbReference>
<organism evidence="1 2">
    <name type="scientific">Pediococcus acidilactici</name>
    <dbReference type="NCBI Taxonomy" id="1254"/>
    <lineage>
        <taxon>Bacteria</taxon>
        <taxon>Bacillati</taxon>
        <taxon>Bacillota</taxon>
        <taxon>Bacilli</taxon>
        <taxon>Lactobacillales</taxon>
        <taxon>Lactobacillaceae</taxon>
        <taxon>Pediococcus</taxon>
        <taxon>Pediococcus acidilactici group</taxon>
    </lineage>
</organism>
<sequence length="151" mass="17148">MFKTITTSFGSSAVLKSIQKKYSSRKLLLLANQNDNDSFQLVDFSNQPTIFKAPQRYTVLNSFDSIQKNSIFTYHFFELSTDALDAFDSQIDNLAGKTATTLLNLKPLDQKPYNRAILEISQNSAVPESLQALISKYHNQNYYKTNYQVVG</sequence>
<dbReference type="RefSeq" id="WP_008841374.1">
    <property type="nucleotide sequence ID" value="NZ_CP015206.1"/>
</dbReference>
<keyword evidence="1" id="KW-0560">Oxidoreductase</keyword>
<keyword evidence="1" id="KW-0503">Monooxygenase</keyword>
<dbReference type="EMBL" id="JAWJAV010000001">
    <property type="protein sequence ID" value="MDV2620659.1"/>
    <property type="molecule type" value="Genomic_DNA"/>
</dbReference>
<comment type="caution">
    <text evidence="1">The sequence shown here is derived from an EMBL/GenBank/DDBJ whole genome shotgun (WGS) entry which is preliminary data.</text>
</comment>
<name>A0AAW8YGM6_PEDAC</name>
<reference evidence="1" key="2">
    <citation type="submission" date="2023-10" db="EMBL/GenBank/DDBJ databases">
        <authorList>
            <person name="Khurajog B."/>
        </authorList>
    </citation>
    <scope>NUCLEOTIDE SEQUENCE</scope>
    <source>
        <strain evidence="1">BF9</strain>
    </source>
</reference>
<dbReference type="AlphaFoldDB" id="A0AAW8YGM6"/>
<reference evidence="1" key="1">
    <citation type="journal article" date="2023" name="PeerJ">
        <title>Selection and evaluation of lactic acid bacteria from chicken feces in Thailand as potential probiotics.</title>
        <authorList>
            <person name="Khurajog B."/>
            <person name="Disastra Y."/>
            <person name="Lawwyne L.D."/>
            <person name="Sirichokchatchawan W."/>
            <person name="Niyomtham W."/>
            <person name="Yindee J."/>
            <person name="Hampson D.J."/>
            <person name="Prapasarakul N."/>
        </authorList>
    </citation>
    <scope>NUCLEOTIDE SEQUENCE</scope>
    <source>
        <strain evidence="1">BF9</strain>
    </source>
</reference>
<dbReference type="KEGG" id="paci:A4V11_02985"/>
<dbReference type="Gene3D" id="3.30.70.100">
    <property type="match status" value="1"/>
</dbReference>
<evidence type="ECO:0000313" key="1">
    <source>
        <dbReference type="EMBL" id="MDV2620659.1"/>
    </source>
</evidence>